<evidence type="ECO:0000313" key="2">
    <source>
        <dbReference type="Proteomes" id="UP000182932"/>
    </source>
</evidence>
<dbReference type="RefSeq" id="WP_074839180.1">
    <property type="nucleotide sequence ID" value="NZ_CATMKJ010000015.1"/>
</dbReference>
<proteinExistence type="predicted"/>
<dbReference type="AlphaFoldDB" id="A0A975WE93"/>
<gene>
    <name evidence="1" type="ORF">SAMN04487940_12273</name>
</gene>
<keyword evidence="2" id="KW-1185">Reference proteome</keyword>
<protein>
    <submittedName>
        <fullName evidence="1">Uncharacterized protein</fullName>
    </submittedName>
</protein>
<dbReference type="Proteomes" id="UP000182932">
    <property type="component" value="Unassembled WGS sequence"/>
</dbReference>
<dbReference type="GeneID" id="80820548"/>
<name>A0A975WE93_9RHOB</name>
<comment type="caution">
    <text evidence="1">The sequence shown here is derived from an EMBL/GenBank/DDBJ whole genome shotgun (WGS) entry which is preliminary data.</text>
</comment>
<evidence type="ECO:0000313" key="1">
    <source>
        <dbReference type="EMBL" id="SEK06144.1"/>
    </source>
</evidence>
<sequence length="305" mass="33521">MTKARFEIAFEGDPFDDGEIDVRDLAPTLLAFGNVVQAANKVLNGDRADARLKVAATDQGSFVAALTMDVGWLTDMLDAVNAHPQRVVAADQLMDLLIKAGTILGAPLGLFAAVKALKGKRPEKVESRGDGTTEITINQTTFVVDDRTVALLQDLPTREAVEDLGAKAARVDGLDYLRIGADSEEEKAVRLARTDLPSLKVPPEPDEPDTEITHRDAWLKIVSVHFRDGYKWRFSDGGERPFTAEMEDAEFQTKVQEGLVALNANDAIRCRLREEQSLSASSLLKIIYVEEVLEHRPGARQMNLL</sequence>
<reference evidence="1 2" key="1">
    <citation type="submission" date="2016-10" db="EMBL/GenBank/DDBJ databases">
        <authorList>
            <person name="Varghese N."/>
            <person name="Submissions S."/>
        </authorList>
    </citation>
    <scope>NUCLEOTIDE SEQUENCE [LARGE SCALE GENOMIC DNA]</scope>
    <source>
        <strain evidence="1 2">FF3</strain>
    </source>
</reference>
<accession>A0A975WE93</accession>
<dbReference type="EMBL" id="FNYY01000022">
    <property type="protein sequence ID" value="SEK06144.1"/>
    <property type="molecule type" value="Genomic_DNA"/>
</dbReference>
<organism evidence="1 2">
    <name type="scientific">Marinovum algicola</name>
    <dbReference type="NCBI Taxonomy" id="42444"/>
    <lineage>
        <taxon>Bacteria</taxon>
        <taxon>Pseudomonadati</taxon>
        <taxon>Pseudomonadota</taxon>
        <taxon>Alphaproteobacteria</taxon>
        <taxon>Rhodobacterales</taxon>
        <taxon>Roseobacteraceae</taxon>
        <taxon>Marinovum</taxon>
    </lineage>
</organism>